<evidence type="ECO:0000313" key="4">
    <source>
        <dbReference type="EMBL" id="BBH93141.1"/>
    </source>
</evidence>
<accession>A0A455T1A5</accession>
<evidence type="ECO:0000259" key="2">
    <source>
        <dbReference type="Pfam" id="PF20013"/>
    </source>
</evidence>
<dbReference type="EMBL" id="AP019377">
    <property type="protein sequence ID" value="BBH93141.1"/>
    <property type="molecule type" value="Genomic_DNA"/>
</dbReference>
<evidence type="ECO:0000256" key="1">
    <source>
        <dbReference type="SAM" id="MobiDB-lite"/>
    </source>
</evidence>
<sequence length="932" mass="106727">MRPYLRYQLPADANVTSLTVEEAPRTLALVKSGNECLLLHKVYAGRDGAGRPGNYFVHLLAGLEPTFGPDRAICFWRYQDALLWRTSDDPGHGVMLPPIPREELERRLRKRWERAWRPEAVPRGPDFFQLSESERSAALEFLPLLLLAFFDQQQHSDSLQAQREAEKTSSQIRRGGREVLAGESQSEADIPLICLVATPDQAAWLVWALARLLPPVLRPRLTFSTYEESGDLSSSRLIRRTFALVATCPAQPQHAATFVSERFYRGALAFNLFTGLHSSPREWPEVRDFVELACAAFRGGDLSFIEQLHRDLEGGASTIDGFLREYQRWRSNQGRLGLEQVVEIISRYPEDFSQLMVRRHILERLCDDQQGEALLDRVLPDLSQLARLRLEQRRLDHSLVLFENEVRRQWQEARLSAAARVRLLLTLASLGAGRELLKEAIRALLDDPAVYPVLLARPDRCSKLLSFAASALTSREAEHYREEVGRLLQGYRSWESCRSLLSLDLPPAWREMRLRLLLSVLEKLLRPTDGAPLPLEERDWQRLLQLLDQAQDAGSRAVALRLAALLLRDQAAPAFDLLIRCCQLSPPPTENEMEELLAGSALLRELSDLERGRVAASYRRELLHRYSRQLRYYAPVYLQMRLPALEELCLRLFTLLCLTSTAAEMEELLSLFFAQASNSLRERLLLVWPATETRAVASLIRAGAQQGDLFFLRTRPGVFFYRKAVASLPFDEKLQLLEAWLRQQPDPLDLHVLLTCSALTPEEGAWLLEQYGPIYLARPDYARCWELTHLTHRYLLSLTPERLRQPETRSLLKTLVAPKAALPDSLILLAWSWLRVAEALEQRQTRPELEKALDYLRQALDDQHYAALSKEIANKLKLKHLKPGQKKPQGKQYALEELKPEGFPGQDARPRGLPWLGWRLPWLGRRGLRPRR</sequence>
<protein>
    <submittedName>
        <fullName evidence="4">Uncharacterized protein</fullName>
    </submittedName>
</protein>
<dbReference type="InterPro" id="IPR045401">
    <property type="entry name" value="GAP1-M"/>
</dbReference>
<reference evidence="4" key="1">
    <citation type="submission" date="2018-12" db="EMBL/GenBank/DDBJ databases">
        <title>Novel natural products biosynthetic potential of the class Ktedonobacteria.</title>
        <authorList>
            <person name="Zheng Y."/>
            <person name="Saitou A."/>
            <person name="Wang C.M."/>
            <person name="Toyoda A."/>
            <person name="Minakuchi Y."/>
            <person name="Sekiguchi Y."/>
            <person name="Ueda K."/>
            <person name="Takano H."/>
            <person name="Sakai Y."/>
            <person name="Yokota A."/>
            <person name="Yabe S."/>
        </authorList>
    </citation>
    <scope>NUCLEOTIDE SEQUENCE</scope>
    <source>
        <strain evidence="4">A3-2</strain>
    </source>
</reference>
<dbReference type="InterPro" id="IPR045402">
    <property type="entry name" value="GAP1-N2"/>
</dbReference>
<dbReference type="AlphaFoldDB" id="A0A455T1A5"/>
<feature type="region of interest" description="Disordered" evidence="1">
    <location>
        <begin position="159"/>
        <end position="180"/>
    </location>
</feature>
<name>A0A455T1A5_9CHLR</name>
<feature type="domain" description="GTPase-associated protein 1 N-terminal" evidence="2">
    <location>
        <begin position="2"/>
        <end position="99"/>
    </location>
</feature>
<organism evidence="4">
    <name type="scientific">Thermogemmatispora argillosa</name>
    <dbReference type="NCBI Taxonomy" id="2045280"/>
    <lineage>
        <taxon>Bacteria</taxon>
        <taxon>Bacillati</taxon>
        <taxon>Chloroflexota</taxon>
        <taxon>Ktedonobacteria</taxon>
        <taxon>Thermogemmatisporales</taxon>
        <taxon>Thermogemmatisporaceae</taxon>
        <taxon>Thermogemmatispora</taxon>
    </lineage>
</organism>
<feature type="domain" description="GTPase-associated protein 1 middle" evidence="3">
    <location>
        <begin position="189"/>
        <end position="229"/>
    </location>
</feature>
<evidence type="ECO:0000259" key="3">
    <source>
        <dbReference type="Pfam" id="PF20014"/>
    </source>
</evidence>
<gene>
    <name evidence="4" type="ORF">KTA_13400</name>
</gene>
<dbReference type="Pfam" id="PF20014">
    <property type="entry name" value="GAP1-M"/>
    <property type="match status" value="1"/>
</dbReference>
<dbReference type="Pfam" id="PF20013">
    <property type="entry name" value="GAP1-N2"/>
    <property type="match status" value="1"/>
</dbReference>
<proteinExistence type="predicted"/>